<feature type="compositionally biased region" description="Basic and acidic residues" evidence="1">
    <location>
        <begin position="162"/>
        <end position="186"/>
    </location>
</feature>
<comment type="caution">
    <text evidence="2">The sequence shown here is derived from an EMBL/GenBank/DDBJ whole genome shotgun (WGS) entry which is preliminary data.</text>
</comment>
<feature type="compositionally biased region" description="Basic and acidic residues" evidence="1">
    <location>
        <begin position="135"/>
        <end position="148"/>
    </location>
</feature>
<gene>
    <name evidence="2" type="ORF">B5V51_2592</name>
</gene>
<feature type="region of interest" description="Disordered" evidence="1">
    <location>
        <begin position="126"/>
        <end position="210"/>
    </location>
</feature>
<feature type="compositionally biased region" description="Polar residues" evidence="1">
    <location>
        <begin position="60"/>
        <end position="72"/>
    </location>
</feature>
<feature type="compositionally biased region" description="Basic and acidic residues" evidence="1">
    <location>
        <begin position="20"/>
        <end position="37"/>
    </location>
</feature>
<reference evidence="2" key="1">
    <citation type="submission" date="2017-09" db="EMBL/GenBank/DDBJ databases">
        <title>Contemporary evolution of a Lepidopteran species, Heliothis virescens, in response to modern agricultural practices.</title>
        <authorList>
            <person name="Fritz M.L."/>
            <person name="Deyonke A.M."/>
            <person name="Papanicolaou A."/>
            <person name="Micinski S."/>
            <person name="Westbrook J."/>
            <person name="Gould F."/>
        </authorList>
    </citation>
    <scope>NUCLEOTIDE SEQUENCE [LARGE SCALE GENOMIC DNA]</scope>
    <source>
        <strain evidence="2">HvINT-</strain>
        <tissue evidence="2">Whole body</tissue>
    </source>
</reference>
<dbReference type="AlphaFoldDB" id="A0A2A4JH76"/>
<feature type="region of interest" description="Disordered" evidence="1">
    <location>
        <begin position="1"/>
        <end position="74"/>
    </location>
</feature>
<feature type="region of interest" description="Disordered" evidence="1">
    <location>
        <begin position="413"/>
        <end position="432"/>
    </location>
</feature>
<name>A0A2A4JH76_HELVI</name>
<accession>A0A2A4JH76</accession>
<feature type="compositionally biased region" description="Polar residues" evidence="1">
    <location>
        <begin position="187"/>
        <end position="204"/>
    </location>
</feature>
<evidence type="ECO:0000256" key="1">
    <source>
        <dbReference type="SAM" id="MobiDB-lite"/>
    </source>
</evidence>
<feature type="compositionally biased region" description="Polar residues" evidence="1">
    <location>
        <begin position="39"/>
        <end position="49"/>
    </location>
</feature>
<protein>
    <submittedName>
        <fullName evidence="2">Uncharacterized protein</fullName>
    </submittedName>
</protein>
<feature type="compositionally biased region" description="Basic and acidic residues" evidence="1">
    <location>
        <begin position="50"/>
        <end position="59"/>
    </location>
</feature>
<dbReference type="EMBL" id="NWSH01001586">
    <property type="protein sequence ID" value="PCG70780.1"/>
    <property type="molecule type" value="Genomic_DNA"/>
</dbReference>
<proteinExistence type="predicted"/>
<evidence type="ECO:0000313" key="2">
    <source>
        <dbReference type="EMBL" id="PCG70780.1"/>
    </source>
</evidence>
<sequence>MSKLLDFASDPTKSEANNSESKENEVKQIRLTIERPYEISNSKYQNSDRNVLREGHTDKPNTNTDNARQDISGNKERFKKYISLLTDHGKRRLKQNIENFAKNNYSTKRPTINNKNINSNIHLKKQAASINADKSQSEEQPDSKHNEQLSDTSNENAYFISKENKNGEGRENENSKVKKDESKESNEYTQGNKYTKSGFNTPKPTDNLKSKRFSIVNTKRSAENGMLTLDFYEPLSPKTVTVDDNDHRIKYPSIAMDIPNESANNFKVLKIPIERSNENDNSPPKDSIGYQQDKPILNKGVFGGGNQQPKMNRDFESIGELTIRDSGGPGEGSRDKTNTAVRESPLTPFDNNYEPAVGRESRKTFQKCINKKALKMCSKSCISAYKNVCRRLKCTSRSKRALKKECKRSCKKTFASKSSKYSEESDYDSSSR</sequence>
<feature type="region of interest" description="Disordered" evidence="1">
    <location>
        <begin position="321"/>
        <end position="355"/>
    </location>
</feature>
<organism evidence="2">
    <name type="scientific">Heliothis virescens</name>
    <name type="common">Tobacco budworm moth</name>
    <dbReference type="NCBI Taxonomy" id="7102"/>
    <lineage>
        <taxon>Eukaryota</taxon>
        <taxon>Metazoa</taxon>
        <taxon>Ecdysozoa</taxon>
        <taxon>Arthropoda</taxon>
        <taxon>Hexapoda</taxon>
        <taxon>Insecta</taxon>
        <taxon>Pterygota</taxon>
        <taxon>Neoptera</taxon>
        <taxon>Endopterygota</taxon>
        <taxon>Lepidoptera</taxon>
        <taxon>Glossata</taxon>
        <taxon>Ditrysia</taxon>
        <taxon>Noctuoidea</taxon>
        <taxon>Noctuidae</taxon>
        <taxon>Heliothinae</taxon>
        <taxon>Heliothis</taxon>
    </lineage>
</organism>